<gene>
    <name evidence="7" type="primary">yehU_14</name>
    <name evidence="7" type="ORF">DSM106044_01686</name>
</gene>
<dbReference type="PANTHER" id="PTHR34220:SF7">
    <property type="entry name" value="SENSOR HISTIDINE KINASE YPDA"/>
    <property type="match status" value="1"/>
</dbReference>
<keyword evidence="5" id="KW-1133">Transmembrane helix</keyword>
<dbReference type="Pfam" id="PF02518">
    <property type="entry name" value="HATPase_c"/>
    <property type="match status" value="1"/>
</dbReference>
<keyword evidence="5" id="KW-0472">Membrane</keyword>
<dbReference type="Gene3D" id="6.10.340.10">
    <property type="match status" value="1"/>
</dbReference>
<dbReference type="Proteomes" id="UP000306509">
    <property type="component" value="Unassembled WGS sequence"/>
</dbReference>
<dbReference type="SMART" id="SM00304">
    <property type="entry name" value="HAMP"/>
    <property type="match status" value="1"/>
</dbReference>
<evidence type="ECO:0000256" key="2">
    <source>
        <dbReference type="ARBA" id="ARBA00022553"/>
    </source>
</evidence>
<dbReference type="SUPFAM" id="SSF55874">
    <property type="entry name" value="ATPase domain of HSP90 chaperone/DNA topoisomerase II/histidine kinase"/>
    <property type="match status" value="1"/>
</dbReference>
<dbReference type="Pfam" id="PF00672">
    <property type="entry name" value="HAMP"/>
    <property type="match status" value="1"/>
</dbReference>
<dbReference type="PANTHER" id="PTHR34220">
    <property type="entry name" value="SENSOR HISTIDINE KINASE YPDA"/>
    <property type="match status" value="1"/>
</dbReference>
<proteinExistence type="predicted"/>
<keyword evidence="5" id="KW-0812">Transmembrane</keyword>
<dbReference type="STRING" id="180332.GCA_000797495_02258"/>
<evidence type="ECO:0000259" key="6">
    <source>
        <dbReference type="PROSITE" id="PS50885"/>
    </source>
</evidence>
<evidence type="ECO:0000256" key="1">
    <source>
        <dbReference type="ARBA" id="ARBA00004370"/>
    </source>
</evidence>
<dbReference type="AlphaFoldDB" id="A0A4U8Q8V4"/>
<accession>A0A4U8Q8V4</accession>
<keyword evidence="8" id="KW-1185">Reference proteome</keyword>
<comment type="subcellular location">
    <subcellularLocation>
        <location evidence="1">Membrane</location>
    </subcellularLocation>
</comment>
<dbReference type="SMART" id="SM00387">
    <property type="entry name" value="HATPase_c"/>
    <property type="match status" value="1"/>
</dbReference>
<organism evidence="7 8">
    <name type="scientific">Robinsoniella peoriensis</name>
    <dbReference type="NCBI Taxonomy" id="180332"/>
    <lineage>
        <taxon>Bacteria</taxon>
        <taxon>Bacillati</taxon>
        <taxon>Bacillota</taxon>
        <taxon>Clostridia</taxon>
        <taxon>Lachnospirales</taxon>
        <taxon>Lachnospiraceae</taxon>
        <taxon>Robinsoniella</taxon>
    </lineage>
</organism>
<keyword evidence="3 7" id="KW-0808">Transferase</keyword>
<name>A0A4U8Q8V4_9FIRM</name>
<dbReference type="OrthoDB" id="9809348at2"/>
<dbReference type="InterPro" id="IPR003594">
    <property type="entry name" value="HATPase_dom"/>
</dbReference>
<feature type="transmembrane region" description="Helical" evidence="5">
    <location>
        <begin position="12"/>
        <end position="36"/>
    </location>
</feature>
<evidence type="ECO:0000313" key="7">
    <source>
        <dbReference type="EMBL" id="TLD01412.1"/>
    </source>
</evidence>
<dbReference type="Gene3D" id="3.30.565.10">
    <property type="entry name" value="Histidine kinase-like ATPase, C-terminal domain"/>
    <property type="match status" value="1"/>
</dbReference>
<comment type="caution">
    <text evidence="7">The sequence shown here is derived from an EMBL/GenBank/DDBJ whole genome shotgun (WGS) entry which is preliminary data.</text>
</comment>
<dbReference type="RefSeq" id="WP_044296102.1">
    <property type="nucleotide sequence ID" value="NZ_CABMJZ010000132.1"/>
</dbReference>
<dbReference type="InterPro" id="IPR050640">
    <property type="entry name" value="Bact_2-comp_sensor_kinase"/>
</dbReference>
<sequence>MFTEKKNRLQFTYYSSFLLLIVIPILFIIIGSFAIVRTMMLRSATEKIELVQANVEKTLEEEIDNVSMRLSHLCNVNNSDVLALAAQTDDSNAFNKYNFEKILRETFNYMMIPSDDMLASVFYMVSGDNTYIKDDLVIPQTEIKQSKWYQQALSNKNNVCIGSYSSKVTYSLKTKYQFTIAAGLSPDNSLDRTNKIEMATLFIQSEIGNMLREYNKESSLGTMYLVDENKEVLLNVSDQEIQLPNDLDLNQSIYRERLGLTAFTYLVKEITPTGWKLVSVVDSEILLEEFNKIACIIIVITVILFILFYLFSSIFLKRIIHPVNEVIEGLKQVEGGSLDIHIPISGQSEIRTMIHSFNRMVRRLKVLIHDNEQQQQMKHEAEIRALQSQINPHFLVNTLSSIRFMAQVSKFDGIKNMAEALIRILSCSFRRNGSFYSLKEELEVLSSYIFLMKVRYSDGFEYTADVGEACMEDRVPRLILQPIIENCIVHGFSEMEDIGEIQLRAYHEEDKLCIVIEDNGKGMTEAQIREILKPKEDKEDNYSIGISNVYSRLKLNFGETCEMKIVSEPGKYTRTTIEIPRKSMG</sequence>
<evidence type="ECO:0000256" key="5">
    <source>
        <dbReference type="SAM" id="Phobius"/>
    </source>
</evidence>
<protein>
    <submittedName>
        <fullName evidence="7">Sensor histidine kinase YehU</fullName>
        <ecNumber evidence="7">2.7.13.3</ecNumber>
    </submittedName>
</protein>
<dbReference type="CDD" id="cd06225">
    <property type="entry name" value="HAMP"/>
    <property type="match status" value="1"/>
</dbReference>
<evidence type="ECO:0000256" key="4">
    <source>
        <dbReference type="ARBA" id="ARBA00022777"/>
    </source>
</evidence>
<dbReference type="SUPFAM" id="SSF158472">
    <property type="entry name" value="HAMP domain-like"/>
    <property type="match status" value="1"/>
</dbReference>
<keyword evidence="2" id="KW-0597">Phosphoprotein</keyword>
<dbReference type="InterPro" id="IPR036890">
    <property type="entry name" value="HATPase_C_sf"/>
</dbReference>
<evidence type="ECO:0000256" key="3">
    <source>
        <dbReference type="ARBA" id="ARBA00022679"/>
    </source>
</evidence>
<dbReference type="EC" id="2.7.13.3" evidence="7"/>
<dbReference type="EMBL" id="QGQD01000039">
    <property type="protein sequence ID" value="TLD01412.1"/>
    <property type="molecule type" value="Genomic_DNA"/>
</dbReference>
<keyword evidence="4 7" id="KW-0418">Kinase</keyword>
<dbReference type="InterPro" id="IPR010559">
    <property type="entry name" value="Sig_transdc_His_kin_internal"/>
</dbReference>
<dbReference type="GO" id="GO:0000155">
    <property type="term" value="F:phosphorelay sensor kinase activity"/>
    <property type="evidence" value="ECO:0007669"/>
    <property type="project" value="InterPro"/>
</dbReference>
<evidence type="ECO:0000313" key="8">
    <source>
        <dbReference type="Proteomes" id="UP000306509"/>
    </source>
</evidence>
<dbReference type="PROSITE" id="PS50885">
    <property type="entry name" value="HAMP"/>
    <property type="match status" value="1"/>
</dbReference>
<feature type="transmembrane region" description="Helical" evidence="5">
    <location>
        <begin position="293"/>
        <end position="316"/>
    </location>
</feature>
<feature type="domain" description="HAMP" evidence="6">
    <location>
        <begin position="317"/>
        <end position="369"/>
    </location>
</feature>
<dbReference type="Pfam" id="PF06580">
    <property type="entry name" value="His_kinase"/>
    <property type="match status" value="1"/>
</dbReference>
<dbReference type="InterPro" id="IPR003660">
    <property type="entry name" value="HAMP_dom"/>
</dbReference>
<dbReference type="GO" id="GO:0016020">
    <property type="term" value="C:membrane"/>
    <property type="evidence" value="ECO:0007669"/>
    <property type="project" value="UniProtKB-SubCell"/>
</dbReference>
<reference evidence="7 8" key="1">
    <citation type="journal article" date="2019" name="Anaerobe">
        <title>Detection of Robinsoniella peoriensis in multiple bone samples of a trauma patient.</title>
        <authorList>
            <person name="Schrottner P."/>
            <person name="Hartwich K."/>
            <person name="Bunk B."/>
            <person name="Schober I."/>
            <person name="Helbig S."/>
            <person name="Rudolph W.W."/>
            <person name="Gunzer F."/>
        </authorList>
    </citation>
    <scope>NUCLEOTIDE SEQUENCE [LARGE SCALE GENOMIC DNA]</scope>
    <source>
        <strain evidence="7 8">DSM 106044</strain>
    </source>
</reference>